<proteinExistence type="predicted"/>
<comment type="caution">
    <text evidence="2">The sequence shown here is derived from an EMBL/GenBank/DDBJ whole genome shotgun (WGS) entry which is preliminary data.</text>
</comment>
<protein>
    <submittedName>
        <fullName evidence="2">Uncharacterized protein</fullName>
    </submittedName>
</protein>
<sequence>MTIQIWPGIPQTIAGTVLALAMGASHYLDAEPTPPQQEATPMHEATPTQPAPHIALTGTLSADAVVRIQPIGELGKPMHVLQLQIHGIGPAGATATLQQVFPPHNPAAPHARAAQLRKGTRVRFVASAEHLHLNIPLVESISIVKEEAV</sequence>
<reference evidence="2 3" key="1">
    <citation type="submission" date="2018-10" db="EMBL/GenBank/DDBJ databases">
        <title>Draft genome of Cortibacter populi DSM10536.</title>
        <authorList>
            <person name="Bernier A.-M."/>
            <person name="Bernard K."/>
        </authorList>
    </citation>
    <scope>NUCLEOTIDE SEQUENCE [LARGE SCALE GENOMIC DNA]</scope>
    <source>
        <strain evidence="2 3">DSM 105136</strain>
    </source>
</reference>
<accession>A0A3M6QUN1</accession>
<keyword evidence="3" id="KW-1185">Reference proteome</keyword>
<evidence type="ECO:0000313" key="2">
    <source>
        <dbReference type="EMBL" id="RMX06737.1"/>
    </source>
</evidence>
<organism evidence="2 3">
    <name type="scientific">Corticibacter populi</name>
    <dbReference type="NCBI Taxonomy" id="1550736"/>
    <lineage>
        <taxon>Bacteria</taxon>
        <taxon>Pseudomonadati</taxon>
        <taxon>Pseudomonadota</taxon>
        <taxon>Betaproteobacteria</taxon>
        <taxon>Burkholderiales</taxon>
        <taxon>Comamonadaceae</taxon>
        <taxon>Corticibacter</taxon>
    </lineage>
</organism>
<evidence type="ECO:0000256" key="1">
    <source>
        <dbReference type="SAM" id="MobiDB-lite"/>
    </source>
</evidence>
<evidence type="ECO:0000313" key="3">
    <source>
        <dbReference type="Proteomes" id="UP000278006"/>
    </source>
</evidence>
<name>A0A3M6QUN1_9BURK</name>
<dbReference type="Proteomes" id="UP000278006">
    <property type="component" value="Unassembled WGS sequence"/>
</dbReference>
<dbReference type="EMBL" id="RDQO01000002">
    <property type="protein sequence ID" value="RMX06737.1"/>
    <property type="molecule type" value="Genomic_DNA"/>
</dbReference>
<dbReference type="RefSeq" id="WP_122228593.1">
    <property type="nucleotide sequence ID" value="NZ_RDQO01000002.1"/>
</dbReference>
<feature type="region of interest" description="Disordered" evidence="1">
    <location>
        <begin position="28"/>
        <end position="50"/>
    </location>
</feature>
<gene>
    <name evidence="2" type="ORF">D8I35_09555</name>
</gene>
<dbReference type="AlphaFoldDB" id="A0A3M6QUN1"/>